<proteinExistence type="predicted"/>
<reference evidence="2 3" key="1">
    <citation type="submission" date="2014-04" db="EMBL/GenBank/DDBJ databases">
        <authorList>
            <consortium name="DOE Joint Genome Institute"/>
            <person name="Kuo A."/>
            <person name="Girlanda M."/>
            <person name="Perotto S."/>
            <person name="Kohler A."/>
            <person name="Nagy L.G."/>
            <person name="Floudas D."/>
            <person name="Copeland A."/>
            <person name="Barry K.W."/>
            <person name="Cichocki N."/>
            <person name="Veneault-Fourrey C."/>
            <person name="LaButti K."/>
            <person name="Lindquist E.A."/>
            <person name="Lipzen A."/>
            <person name="Lundell T."/>
            <person name="Morin E."/>
            <person name="Murat C."/>
            <person name="Sun H."/>
            <person name="Tunlid A."/>
            <person name="Henrissat B."/>
            <person name="Grigoriev I.V."/>
            <person name="Hibbett D.S."/>
            <person name="Martin F."/>
            <person name="Nordberg H.P."/>
            <person name="Cantor M.N."/>
            <person name="Hua S.X."/>
        </authorList>
    </citation>
    <scope>NUCLEOTIDE SEQUENCE [LARGE SCALE GENOMIC DNA]</scope>
    <source>
        <strain evidence="2 3">MUT 4182</strain>
    </source>
</reference>
<dbReference type="AlphaFoldDB" id="A0A0C3KI67"/>
<dbReference type="HOGENOM" id="CLU_3052092_0_0_1"/>
<dbReference type="EMBL" id="KN823146">
    <property type="protein sequence ID" value="KIO21188.1"/>
    <property type="molecule type" value="Genomic_DNA"/>
</dbReference>
<keyword evidence="3" id="KW-1185">Reference proteome</keyword>
<feature type="region of interest" description="Disordered" evidence="1">
    <location>
        <begin position="1"/>
        <end position="54"/>
    </location>
</feature>
<sequence>MNGLHQPCTLELGQARPSSANSSHLSNSTCRPLASRWTAPHFPQTRDFLSLPRP</sequence>
<dbReference type="Proteomes" id="UP000054248">
    <property type="component" value="Unassembled WGS sequence"/>
</dbReference>
<evidence type="ECO:0000313" key="2">
    <source>
        <dbReference type="EMBL" id="KIO21188.1"/>
    </source>
</evidence>
<feature type="compositionally biased region" description="Low complexity" evidence="1">
    <location>
        <begin position="18"/>
        <end position="28"/>
    </location>
</feature>
<organism evidence="2 3">
    <name type="scientific">Tulasnella calospora MUT 4182</name>
    <dbReference type="NCBI Taxonomy" id="1051891"/>
    <lineage>
        <taxon>Eukaryota</taxon>
        <taxon>Fungi</taxon>
        <taxon>Dikarya</taxon>
        <taxon>Basidiomycota</taxon>
        <taxon>Agaricomycotina</taxon>
        <taxon>Agaricomycetes</taxon>
        <taxon>Cantharellales</taxon>
        <taxon>Tulasnellaceae</taxon>
        <taxon>Tulasnella</taxon>
    </lineage>
</organism>
<evidence type="ECO:0000256" key="1">
    <source>
        <dbReference type="SAM" id="MobiDB-lite"/>
    </source>
</evidence>
<protein>
    <submittedName>
        <fullName evidence="2">Uncharacterized protein</fullName>
    </submittedName>
</protein>
<evidence type="ECO:0000313" key="3">
    <source>
        <dbReference type="Proteomes" id="UP000054248"/>
    </source>
</evidence>
<gene>
    <name evidence="2" type="ORF">M407DRAFT_245555</name>
</gene>
<name>A0A0C3KI67_9AGAM</name>
<accession>A0A0C3KI67</accession>
<reference evidence="3" key="2">
    <citation type="submission" date="2015-01" db="EMBL/GenBank/DDBJ databases">
        <title>Evolutionary Origins and Diversification of the Mycorrhizal Mutualists.</title>
        <authorList>
            <consortium name="DOE Joint Genome Institute"/>
            <consortium name="Mycorrhizal Genomics Consortium"/>
            <person name="Kohler A."/>
            <person name="Kuo A."/>
            <person name="Nagy L.G."/>
            <person name="Floudas D."/>
            <person name="Copeland A."/>
            <person name="Barry K.W."/>
            <person name="Cichocki N."/>
            <person name="Veneault-Fourrey C."/>
            <person name="LaButti K."/>
            <person name="Lindquist E.A."/>
            <person name="Lipzen A."/>
            <person name="Lundell T."/>
            <person name="Morin E."/>
            <person name="Murat C."/>
            <person name="Riley R."/>
            <person name="Ohm R."/>
            <person name="Sun H."/>
            <person name="Tunlid A."/>
            <person name="Henrissat B."/>
            <person name="Grigoriev I.V."/>
            <person name="Hibbett D.S."/>
            <person name="Martin F."/>
        </authorList>
    </citation>
    <scope>NUCLEOTIDE SEQUENCE [LARGE SCALE GENOMIC DNA]</scope>
    <source>
        <strain evidence="3">MUT 4182</strain>
    </source>
</reference>